<proteinExistence type="predicted"/>
<name>A0A2P0VN47_9VIRU</name>
<sequence>MGKGLDPDTLKAFHHKNAFMHIVSTNGIQDVIGFLFTSIFSSKLFPSIVTKCMVGGYELSNAIGLFISNLHH</sequence>
<reference evidence="1" key="1">
    <citation type="journal article" date="2018" name="Virology">
        <title>A giant virus infecting green algae encodes key fermentation genes.</title>
        <authorList>
            <person name="Schvarcz C.R."/>
            <person name="Steward G.F."/>
        </authorList>
    </citation>
    <scope>NUCLEOTIDE SEQUENCE [LARGE SCALE GENOMIC DNA]</scope>
</reference>
<evidence type="ECO:0000313" key="1">
    <source>
        <dbReference type="EMBL" id="AUF82321.1"/>
    </source>
</evidence>
<evidence type="ECO:0000313" key="2">
    <source>
        <dbReference type="Proteomes" id="UP000244773"/>
    </source>
</evidence>
<dbReference type="EMBL" id="KY322437">
    <property type="protein sequence ID" value="AUF82321.1"/>
    <property type="molecule type" value="Genomic_DNA"/>
</dbReference>
<keyword evidence="2" id="KW-1185">Reference proteome</keyword>
<accession>A0A2P0VN47</accession>
<dbReference type="Proteomes" id="UP000244773">
    <property type="component" value="Segment"/>
</dbReference>
<protein>
    <submittedName>
        <fullName evidence="1">Uncharacterized protein</fullName>
    </submittedName>
</protein>
<gene>
    <name evidence="1" type="ORF">TetV_229</name>
</gene>
<organism evidence="1">
    <name type="scientific">Tetraselmis virus 1</name>
    <dbReference type="NCBI Taxonomy" id="2060617"/>
    <lineage>
        <taxon>Viruses</taxon>
        <taxon>Varidnaviria</taxon>
        <taxon>Bamfordvirae</taxon>
        <taxon>Nucleocytoviricota</taxon>
        <taxon>Megaviricetes</taxon>
        <taxon>Imitervirales</taxon>
        <taxon>Allomimiviridae</taxon>
        <taxon>Oceanusvirus</taxon>
        <taxon>Oceanusvirus kaneohense</taxon>
    </lineage>
</organism>